<gene>
    <name evidence="6" type="ORF">IAQ69_11930</name>
</gene>
<dbReference type="InterPro" id="IPR011707">
    <property type="entry name" value="Cu-oxidase-like_N"/>
</dbReference>
<dbReference type="InterPro" id="IPR011706">
    <property type="entry name" value="Cu-oxidase_C"/>
</dbReference>
<evidence type="ECO:0000256" key="3">
    <source>
        <dbReference type="SAM" id="MobiDB-lite"/>
    </source>
</evidence>
<dbReference type="InterPro" id="IPR045087">
    <property type="entry name" value="Cu-oxidase_fam"/>
</dbReference>
<dbReference type="EMBL" id="CP060811">
    <property type="protein sequence ID" value="QQN87550.1"/>
    <property type="molecule type" value="Genomic_DNA"/>
</dbReference>
<dbReference type="AlphaFoldDB" id="A0A7T8ARC5"/>
<evidence type="ECO:0000313" key="7">
    <source>
        <dbReference type="Proteomes" id="UP000596079"/>
    </source>
</evidence>
<evidence type="ECO:0000313" key="6">
    <source>
        <dbReference type="EMBL" id="QQN87550.1"/>
    </source>
</evidence>
<accession>A0A7T8ARC5</accession>
<evidence type="ECO:0000259" key="5">
    <source>
        <dbReference type="Pfam" id="PF07732"/>
    </source>
</evidence>
<feature type="compositionally biased region" description="Pro residues" evidence="3">
    <location>
        <begin position="29"/>
        <end position="55"/>
    </location>
</feature>
<dbReference type="Gene3D" id="2.60.40.420">
    <property type="entry name" value="Cupredoxins - blue copper proteins"/>
    <property type="match status" value="3"/>
</dbReference>
<dbReference type="GO" id="GO:0016491">
    <property type="term" value="F:oxidoreductase activity"/>
    <property type="evidence" value="ECO:0007669"/>
    <property type="project" value="UniProtKB-KW"/>
</dbReference>
<dbReference type="GO" id="GO:0005507">
    <property type="term" value="F:copper ion binding"/>
    <property type="evidence" value="ECO:0007669"/>
    <property type="project" value="InterPro"/>
</dbReference>
<dbReference type="Proteomes" id="UP000596079">
    <property type="component" value="Chromosome"/>
</dbReference>
<evidence type="ECO:0000259" key="4">
    <source>
        <dbReference type="Pfam" id="PF07731"/>
    </source>
</evidence>
<feature type="domain" description="Plastocyanin-like" evidence="5">
    <location>
        <begin position="165"/>
        <end position="237"/>
    </location>
</feature>
<keyword evidence="1" id="KW-0479">Metal-binding</keyword>
<dbReference type="InterPro" id="IPR002355">
    <property type="entry name" value="Cu_oxidase_Cu_BS"/>
</dbReference>
<feature type="domain" description="Plastocyanin-like" evidence="4">
    <location>
        <begin position="584"/>
        <end position="702"/>
    </location>
</feature>
<dbReference type="PANTHER" id="PTHR11709:SF518">
    <property type="entry name" value="MULTICOPPER OXIDASE"/>
    <property type="match status" value="1"/>
</dbReference>
<organism evidence="6 7">
    <name type="scientific">Acinetobacter variabilis</name>
    <dbReference type="NCBI Taxonomy" id="70346"/>
    <lineage>
        <taxon>Bacteria</taxon>
        <taxon>Pseudomonadati</taxon>
        <taxon>Pseudomonadota</taxon>
        <taxon>Gammaproteobacteria</taxon>
        <taxon>Moraxellales</taxon>
        <taxon>Moraxellaceae</taxon>
        <taxon>Acinetobacter</taxon>
    </lineage>
</organism>
<dbReference type="PANTHER" id="PTHR11709">
    <property type="entry name" value="MULTI-COPPER OXIDASE"/>
    <property type="match status" value="1"/>
</dbReference>
<name>A0A7T8ARC5_9GAMM</name>
<protein>
    <submittedName>
        <fullName evidence="6">Multicopper oxidase domain-containing protein</fullName>
    </submittedName>
</protein>
<dbReference type="SUPFAM" id="SSF49503">
    <property type="entry name" value="Cupredoxins"/>
    <property type="match status" value="2"/>
</dbReference>
<proteinExistence type="predicted"/>
<dbReference type="PROSITE" id="PS00080">
    <property type="entry name" value="MULTICOPPER_OXIDASE2"/>
    <property type="match status" value="1"/>
</dbReference>
<evidence type="ECO:0000256" key="2">
    <source>
        <dbReference type="ARBA" id="ARBA00023002"/>
    </source>
</evidence>
<feature type="region of interest" description="Disordered" evidence="3">
    <location>
        <begin position="25"/>
        <end position="69"/>
    </location>
</feature>
<dbReference type="Pfam" id="PF07732">
    <property type="entry name" value="Cu-oxidase_3"/>
    <property type="match status" value="1"/>
</dbReference>
<dbReference type="RefSeq" id="WP_180012163.1">
    <property type="nucleotide sequence ID" value="NZ_CP060811.1"/>
</dbReference>
<evidence type="ECO:0000256" key="1">
    <source>
        <dbReference type="ARBA" id="ARBA00022723"/>
    </source>
</evidence>
<dbReference type="Pfam" id="PF07731">
    <property type="entry name" value="Cu-oxidase_2"/>
    <property type="match status" value="1"/>
</dbReference>
<sequence>MIQLAILGIVAAVIAVLAASWNGGKNPSNPKPPTPNNPNPPTTPNNPNNPQPSPTAPDTLISNPPLLQKNSKGTHELIVAYKTGKIYNPRNSTWDQLFVRGYLTNASLFNKKKAGESVEDLLIGPQIRVKQGETLKINLNNQLPPEQKSTCPDKVDNVNDPHCFNTTNLHTHGFWVSPQGNSDNVFLKFKPQEKFDYQYKMEPNHPAGTYWYHAHLHGSTAIQVSSGMAGPLIVEGSRTPKVKNGKVTETGDMDILWKEKNSYPNENILLFQQIQYRCSNPDPDVKFDPPNNCEGKGLGLLEDYTDIANPGSWAGQNFYTSINGKVLGEIKVKQNAFNRWRMIHGGVRDTIGLIIKELPNSSKFSAADTLKACLAYQEADLKEFNESLKSLPVYTIAQDGLTMTQVQRRTLSVFQPGYRHDAMVTFPTTNKYCIYDSKLNIEDEVNAPIPTGQITPQLAPNHPFNAQLLGWVNVQASKTKAQTPAQFLQERAKKIGLSKEIQTQLSKLDLTAFTDHPSLMTPAIDKLVASRPKQYSKFELAFANGLKFGFRHKEDGDLLSFGDAFDGEGSVGRTHAKDPDREYVRQLQIGQTDEWELTTEAFGGHPFHIHVNPFQIVKILKTVTGPNGESKEVDVSELAPDDNDTDDVQYRGMKGQFKDTLFIKANYKFILRSHYKKFEGDFVQHCHILDHEDQGMMETVRVCGGKFPCDSPLPTSSHHH</sequence>
<reference evidence="6 7" key="1">
    <citation type="submission" date="2020-08" db="EMBL/GenBank/DDBJ databases">
        <title>Emergence of ISAba1-mediated novel tet(X) in Acinetobacter variabilis from a chicken farm.</title>
        <authorList>
            <person name="Peng K."/>
            <person name="Li R."/>
        </authorList>
    </citation>
    <scope>NUCLEOTIDE SEQUENCE [LARGE SCALE GENOMIC DNA]</scope>
    <source>
        <strain evidence="6 7">XM9F202-2</strain>
    </source>
</reference>
<dbReference type="InterPro" id="IPR008972">
    <property type="entry name" value="Cupredoxin"/>
</dbReference>
<keyword evidence="2" id="KW-0560">Oxidoreductase</keyword>
<dbReference type="CDD" id="cd13853">
    <property type="entry name" value="CuRO_1_Tth-MCO_like"/>
    <property type="match status" value="1"/>
</dbReference>